<dbReference type="GeneID" id="17254832"/>
<feature type="region of interest" description="Disordered" evidence="1">
    <location>
        <begin position="1"/>
        <end position="73"/>
    </location>
</feature>
<organism evidence="2 3">
    <name type="scientific">Emiliania huxleyi (strain CCMP1516)</name>
    <dbReference type="NCBI Taxonomy" id="280463"/>
    <lineage>
        <taxon>Eukaryota</taxon>
        <taxon>Haptista</taxon>
        <taxon>Haptophyta</taxon>
        <taxon>Prymnesiophyceae</taxon>
        <taxon>Isochrysidales</taxon>
        <taxon>Noelaerhabdaceae</taxon>
        <taxon>Emiliania</taxon>
    </lineage>
</organism>
<evidence type="ECO:0008006" key="4">
    <source>
        <dbReference type="Google" id="ProtNLM"/>
    </source>
</evidence>
<dbReference type="SUPFAM" id="SSF54236">
    <property type="entry name" value="Ubiquitin-like"/>
    <property type="match status" value="1"/>
</dbReference>
<name>A0A0D3IBP7_EMIH1</name>
<proteinExistence type="predicted"/>
<dbReference type="Proteomes" id="UP000013827">
    <property type="component" value="Unassembled WGS sequence"/>
</dbReference>
<sequence length="159" mass="17001">MSNKAAELKALRRQDDTERRRILSQLAEDKAEREQRRQAAVQDPAAQDPAAQGPTPPGKGAAGPSSTAGPSTTTALLVRTAEGALRASFSADSTLLDVRAWVDESCRVTAASAMSPPRPVVGGGRVLVSTEQTEALRAGREFFEQQTARMREEARSVLD</sequence>
<dbReference type="InterPro" id="IPR029071">
    <property type="entry name" value="Ubiquitin-like_domsf"/>
</dbReference>
<dbReference type="KEGG" id="ehx:EMIHUDRAFT_249026"/>
<evidence type="ECO:0000313" key="3">
    <source>
        <dbReference type="Proteomes" id="UP000013827"/>
    </source>
</evidence>
<accession>A0A0D3IBP7</accession>
<reference evidence="3" key="1">
    <citation type="journal article" date="2013" name="Nature">
        <title>Pan genome of the phytoplankton Emiliania underpins its global distribution.</title>
        <authorList>
            <person name="Read B.A."/>
            <person name="Kegel J."/>
            <person name="Klute M.J."/>
            <person name="Kuo A."/>
            <person name="Lefebvre S.C."/>
            <person name="Maumus F."/>
            <person name="Mayer C."/>
            <person name="Miller J."/>
            <person name="Monier A."/>
            <person name="Salamov A."/>
            <person name="Young J."/>
            <person name="Aguilar M."/>
            <person name="Claverie J.M."/>
            <person name="Frickenhaus S."/>
            <person name="Gonzalez K."/>
            <person name="Herman E.K."/>
            <person name="Lin Y.C."/>
            <person name="Napier J."/>
            <person name="Ogata H."/>
            <person name="Sarno A.F."/>
            <person name="Shmutz J."/>
            <person name="Schroeder D."/>
            <person name="de Vargas C."/>
            <person name="Verret F."/>
            <person name="von Dassow P."/>
            <person name="Valentin K."/>
            <person name="Van de Peer Y."/>
            <person name="Wheeler G."/>
            <person name="Dacks J.B."/>
            <person name="Delwiche C.F."/>
            <person name="Dyhrman S.T."/>
            <person name="Glockner G."/>
            <person name="John U."/>
            <person name="Richards T."/>
            <person name="Worden A.Z."/>
            <person name="Zhang X."/>
            <person name="Grigoriev I.V."/>
            <person name="Allen A.E."/>
            <person name="Bidle K."/>
            <person name="Borodovsky M."/>
            <person name="Bowler C."/>
            <person name="Brownlee C."/>
            <person name="Cock J.M."/>
            <person name="Elias M."/>
            <person name="Gladyshev V.N."/>
            <person name="Groth M."/>
            <person name="Guda C."/>
            <person name="Hadaegh A."/>
            <person name="Iglesias-Rodriguez M.D."/>
            <person name="Jenkins J."/>
            <person name="Jones B.M."/>
            <person name="Lawson T."/>
            <person name="Leese F."/>
            <person name="Lindquist E."/>
            <person name="Lobanov A."/>
            <person name="Lomsadze A."/>
            <person name="Malik S.B."/>
            <person name="Marsh M.E."/>
            <person name="Mackinder L."/>
            <person name="Mock T."/>
            <person name="Mueller-Roeber B."/>
            <person name="Pagarete A."/>
            <person name="Parker M."/>
            <person name="Probert I."/>
            <person name="Quesneville H."/>
            <person name="Raines C."/>
            <person name="Rensing S.A."/>
            <person name="Riano-Pachon D.M."/>
            <person name="Richier S."/>
            <person name="Rokitta S."/>
            <person name="Shiraiwa Y."/>
            <person name="Soanes D.M."/>
            <person name="van der Giezen M."/>
            <person name="Wahlund T.M."/>
            <person name="Williams B."/>
            <person name="Wilson W."/>
            <person name="Wolfe G."/>
            <person name="Wurch L.L."/>
        </authorList>
    </citation>
    <scope>NUCLEOTIDE SEQUENCE</scope>
</reference>
<reference evidence="2" key="2">
    <citation type="submission" date="2024-10" db="UniProtKB">
        <authorList>
            <consortium name="EnsemblProtists"/>
        </authorList>
    </citation>
    <scope>IDENTIFICATION</scope>
</reference>
<feature type="compositionally biased region" description="Low complexity" evidence="1">
    <location>
        <begin position="38"/>
        <end position="73"/>
    </location>
</feature>
<dbReference type="RefSeq" id="XP_005761111.1">
    <property type="nucleotide sequence ID" value="XM_005761054.1"/>
</dbReference>
<evidence type="ECO:0000256" key="1">
    <source>
        <dbReference type="SAM" id="MobiDB-lite"/>
    </source>
</evidence>
<feature type="compositionally biased region" description="Basic and acidic residues" evidence="1">
    <location>
        <begin position="1"/>
        <end position="37"/>
    </location>
</feature>
<dbReference type="PaxDb" id="2903-EOD08682"/>
<protein>
    <recommendedName>
        <fullName evidence="4">UBX domain-containing protein</fullName>
    </recommendedName>
</protein>
<dbReference type="EnsemblProtists" id="EOD08682">
    <property type="protein sequence ID" value="EOD08682"/>
    <property type="gene ID" value="EMIHUDRAFT_249026"/>
</dbReference>
<dbReference type="HOGENOM" id="CLU_1663994_0_0_1"/>
<evidence type="ECO:0000313" key="2">
    <source>
        <dbReference type="EnsemblProtists" id="EOD08682"/>
    </source>
</evidence>
<keyword evidence="3" id="KW-1185">Reference proteome</keyword>
<dbReference type="AlphaFoldDB" id="A0A0D3IBP7"/>